<dbReference type="EMBL" id="KZ825626">
    <property type="protein sequence ID" value="PYI25794.1"/>
    <property type="molecule type" value="Genomic_DNA"/>
</dbReference>
<reference evidence="2 3" key="1">
    <citation type="submission" date="2018-02" db="EMBL/GenBank/DDBJ databases">
        <title>The genomes of Aspergillus section Nigri reveals drivers in fungal speciation.</title>
        <authorList>
            <consortium name="DOE Joint Genome Institute"/>
            <person name="Vesth T.C."/>
            <person name="Nybo J."/>
            <person name="Theobald S."/>
            <person name="Brandl J."/>
            <person name="Frisvad J.C."/>
            <person name="Nielsen K.F."/>
            <person name="Lyhne E.K."/>
            <person name="Kogle M.E."/>
            <person name="Kuo A."/>
            <person name="Riley R."/>
            <person name="Clum A."/>
            <person name="Nolan M."/>
            <person name="Lipzen A."/>
            <person name="Salamov A."/>
            <person name="Henrissat B."/>
            <person name="Wiebenga A."/>
            <person name="De vries R.P."/>
            <person name="Grigoriev I.V."/>
            <person name="Mortensen U.H."/>
            <person name="Andersen M.R."/>
            <person name="Baker S.E."/>
        </authorList>
    </citation>
    <scope>NUCLEOTIDE SEQUENCE [LARGE SCALE GENOMIC DNA]</scope>
    <source>
        <strain evidence="2 3">CBS 114.80</strain>
    </source>
</reference>
<proteinExistence type="predicted"/>
<dbReference type="Proteomes" id="UP000248817">
    <property type="component" value="Unassembled WGS sequence"/>
</dbReference>
<feature type="compositionally biased region" description="Basic residues" evidence="1">
    <location>
        <begin position="118"/>
        <end position="127"/>
    </location>
</feature>
<dbReference type="PANTHER" id="PTHR42345">
    <property type="entry name" value="TPR_REGION DOMAIN-CONTAINING PROTEIN"/>
    <property type="match status" value="1"/>
</dbReference>
<gene>
    <name evidence="2" type="ORF">BP00DRAFT_461534</name>
</gene>
<keyword evidence="3" id="KW-1185">Reference proteome</keyword>
<feature type="region of interest" description="Disordered" evidence="1">
    <location>
        <begin position="875"/>
        <end position="920"/>
    </location>
</feature>
<dbReference type="PANTHER" id="PTHR42345:SF2">
    <property type="entry name" value="HELICASE-LIKE PROTEIN"/>
    <property type="match status" value="1"/>
</dbReference>
<feature type="compositionally biased region" description="Low complexity" evidence="1">
    <location>
        <begin position="108"/>
        <end position="117"/>
    </location>
</feature>
<organism evidence="2 3">
    <name type="scientific">Aspergillus indologenus CBS 114.80</name>
    <dbReference type="NCBI Taxonomy" id="1450541"/>
    <lineage>
        <taxon>Eukaryota</taxon>
        <taxon>Fungi</taxon>
        <taxon>Dikarya</taxon>
        <taxon>Ascomycota</taxon>
        <taxon>Pezizomycotina</taxon>
        <taxon>Eurotiomycetes</taxon>
        <taxon>Eurotiomycetidae</taxon>
        <taxon>Eurotiales</taxon>
        <taxon>Aspergillaceae</taxon>
        <taxon>Aspergillus</taxon>
        <taxon>Aspergillus subgen. Circumdati</taxon>
    </lineage>
</organism>
<protein>
    <submittedName>
        <fullName evidence="2">Uncharacterized protein</fullName>
    </submittedName>
</protein>
<evidence type="ECO:0000313" key="2">
    <source>
        <dbReference type="EMBL" id="PYI25794.1"/>
    </source>
</evidence>
<feature type="region of interest" description="Disordered" evidence="1">
    <location>
        <begin position="1"/>
        <end position="127"/>
    </location>
</feature>
<name>A0A2V5HUM7_9EURO</name>
<sequence>MSFIFGRRHSVASTAPNEGDAVPRGNGGRRSSAPDISDHSHGLRAKGVLHDIFHKHHGSSTSDSPSNPGSPPRTDSPPSQTSENAPASSHTRHDSGVHESSAEGPQIPGSKPGQSPKPGHHVPSPHKHHLTMKDVEVIFSGAPYFMLEKGKHDRWFPQVIFPFDDHDPVIQCFWDRRPLPHASYTLCTLHAHLPVPDDWVIEGDVPAHLSNWKRSDAPKRATFDVGVQEIPNMLAMHGRDPGTVGFHYFLELPVADAARYPGPGVPRPSPDYLHLSSLPATESFELLERYGQPYALCSDGTVHDRKKLLREGPNFWKKIGVRDIDPQVLVQRLQTLKHLRYEILHGDRPKTILDIEGTRELYNELFTKFLYPPVRFLIADMGDPHSLKVQIKALTVVLATPGAWLDFSLIDWRLHIGQLLWEQSPHMDGDFIDISASDKPWVHSTLERKWFLVQMLLAAELLMRLDATVRVGMLQESQDINISLRDIYEFDRLRNGKLNWDLVVVRRFMDSFDLDYQLEDGNPSPESHEEAGHSHEKHHHRSFFSSITHHSSSATPHNESAWRCHLVPNHVTQQLKGLFVFADNLGWPRLDNFKETLRSKLGGDQNGQIIKDVFTNPELNNIPAGYQIPDLRKAMYSRNSSRRLLLLHHMGDDSNGKHLGGWATRSWLSGFVIPGSSISHLLISTILENDPDAMAKLGPVVNLYGGFAYDGRSWWSKECIVGRVVACLEGTKVCLAWQASPILPTDSETSQPLVDTWFEVETKEPQNRPGKPRIKQGSKLSLESTPLGPGDLTSGAFSMPLDEQSDSSVKLKITFEELTFQVKAQQPPSAEHPITVVEQATARFSLSSDTAAAPATQLSFPLKYNVHFISSHECRPPGGMITSPHAQNATSSSSGSSSNQPNQRSSSPFSASSDRHRHHRLPGHPLHCRYAYRWVHLPSLAEEFSASDRIRSAFDPEETMILDARGSREKEAFARAWCASVGYHAIVGRAGRTCLSCCIREARALQVKVVIRTGDGSVTPSSSVHVLYGGE</sequence>
<feature type="region of interest" description="Disordered" evidence="1">
    <location>
        <begin position="761"/>
        <end position="786"/>
    </location>
</feature>
<feature type="compositionally biased region" description="Basic residues" evidence="1">
    <location>
        <begin position="1"/>
        <end position="10"/>
    </location>
</feature>
<evidence type="ECO:0000313" key="3">
    <source>
        <dbReference type="Proteomes" id="UP000248817"/>
    </source>
</evidence>
<feature type="compositionally biased region" description="Basic and acidic residues" evidence="1">
    <location>
        <begin position="91"/>
        <end position="101"/>
    </location>
</feature>
<feature type="region of interest" description="Disordered" evidence="1">
    <location>
        <begin position="519"/>
        <end position="539"/>
    </location>
</feature>
<evidence type="ECO:0000256" key="1">
    <source>
        <dbReference type="SAM" id="MobiDB-lite"/>
    </source>
</evidence>
<accession>A0A2V5HUM7</accession>
<dbReference type="AlphaFoldDB" id="A0A2V5HUM7"/>
<feature type="compositionally biased region" description="Polar residues" evidence="1">
    <location>
        <begin position="76"/>
        <end position="89"/>
    </location>
</feature>
<feature type="compositionally biased region" description="Low complexity" evidence="1">
    <location>
        <begin position="891"/>
        <end position="912"/>
    </location>
</feature>